<feature type="coiled-coil region" evidence="2">
    <location>
        <begin position="179"/>
        <end position="236"/>
    </location>
</feature>
<dbReference type="Pfam" id="PF22486">
    <property type="entry name" value="MATH_2"/>
    <property type="match status" value="1"/>
</dbReference>
<proteinExistence type="predicted"/>
<dbReference type="InterPro" id="IPR008974">
    <property type="entry name" value="TRAF-like"/>
</dbReference>
<reference evidence="4" key="1">
    <citation type="journal article" date="2014" name="Nat. Commun.">
        <title>The emerging biofuel crop Camelina sativa retains a highly undifferentiated hexaploid genome structure.</title>
        <authorList>
            <person name="Kagale S."/>
            <person name="Koh C."/>
            <person name="Nixon J."/>
            <person name="Bollina V."/>
            <person name="Clarke W.E."/>
            <person name="Tuteja R."/>
            <person name="Spillane C."/>
            <person name="Robinson S.J."/>
            <person name="Links M.G."/>
            <person name="Clarke C."/>
            <person name="Higgins E.E."/>
            <person name="Huebert T."/>
            <person name="Sharpe A.G."/>
            <person name="Parkin I.A."/>
        </authorList>
    </citation>
    <scope>NUCLEOTIDE SEQUENCE [LARGE SCALE GENOMIC DNA]</scope>
    <source>
        <strain evidence="4">cv. DH55</strain>
    </source>
</reference>
<reference evidence="5" key="2">
    <citation type="submission" date="2025-08" db="UniProtKB">
        <authorList>
            <consortium name="RefSeq"/>
        </authorList>
    </citation>
    <scope>IDENTIFICATION</scope>
    <source>
        <tissue evidence="5">Leaf</tissue>
    </source>
</reference>
<sequence length="371" mass="43210">MEKNHLKTSFTFEIDKFSEKKDVISSPIFISGGCEWFVRVHPKRYLNKDHVSVYLHVANPESLQAGWKRRAKHSFIMLNQSGEELKRTSEACDLFCNEVPAWGYPKVLPVSKLKEEEFLENDKLIIKVELQVVEVVHKGNASGTEMLDINEKADADGSHVQQHEERVKNPELLELKFKLEYLQTKLEEVSLERRKAEDADSSRVQQLEERVKNFELMGIDSKLDCLKSNLQELSSERKESYYANKSRVIQTEERVKNLELMELDDFKSKLDELSLEGKKSDDANESVVTQLDERIKNIELMELNHTVDVKSKLEQVYLARKKTDDAYRSRVQQLEESFKNLELMVLDLKVELDKEKAKFCDDDFLLVNEFA</sequence>
<dbReference type="Gene3D" id="2.60.210.10">
    <property type="entry name" value="Apoptosis, Tumor Necrosis Factor Receptor Associated Protein 2, Chain A"/>
    <property type="match status" value="1"/>
</dbReference>
<protein>
    <submittedName>
        <fullName evidence="5">MATH domain and coiled-coil domain-containing protein At2g42475-like</fullName>
    </submittedName>
</protein>
<evidence type="ECO:0000313" key="4">
    <source>
        <dbReference type="Proteomes" id="UP000694864"/>
    </source>
</evidence>
<feature type="coiled-coil region" evidence="2">
    <location>
        <begin position="331"/>
        <end position="358"/>
    </location>
</feature>
<dbReference type="PROSITE" id="PS50144">
    <property type="entry name" value="MATH"/>
    <property type="match status" value="1"/>
</dbReference>
<name>A0ABM1RSV3_CAMSA</name>
<dbReference type="PANTHER" id="PTHR46236">
    <property type="entry name" value="TRAF-LIKE SUPERFAMILY PROTEIN"/>
    <property type="match status" value="1"/>
</dbReference>
<dbReference type="CDD" id="cd00121">
    <property type="entry name" value="MATH"/>
    <property type="match status" value="1"/>
</dbReference>
<feature type="domain" description="MATH" evidence="3">
    <location>
        <begin position="7"/>
        <end position="130"/>
    </location>
</feature>
<dbReference type="InterPro" id="IPR002083">
    <property type="entry name" value="MATH/TRAF_dom"/>
</dbReference>
<accession>A0ABM1RSV3</accession>
<gene>
    <name evidence="5" type="primary">LOC109125212</name>
</gene>
<evidence type="ECO:0000259" key="3">
    <source>
        <dbReference type="PROSITE" id="PS50144"/>
    </source>
</evidence>
<dbReference type="Proteomes" id="UP000694864">
    <property type="component" value="Chromosome 6"/>
</dbReference>
<dbReference type="PROSITE" id="PS51257">
    <property type="entry name" value="PROKAR_LIPOPROTEIN"/>
    <property type="match status" value="1"/>
</dbReference>
<dbReference type="InterPro" id="IPR050804">
    <property type="entry name" value="MCC"/>
</dbReference>
<organism evidence="4 5">
    <name type="scientific">Camelina sativa</name>
    <name type="common">False flax</name>
    <name type="synonym">Myagrum sativum</name>
    <dbReference type="NCBI Taxonomy" id="90675"/>
    <lineage>
        <taxon>Eukaryota</taxon>
        <taxon>Viridiplantae</taxon>
        <taxon>Streptophyta</taxon>
        <taxon>Embryophyta</taxon>
        <taxon>Tracheophyta</taxon>
        <taxon>Spermatophyta</taxon>
        <taxon>Magnoliopsida</taxon>
        <taxon>eudicotyledons</taxon>
        <taxon>Gunneridae</taxon>
        <taxon>Pentapetalae</taxon>
        <taxon>rosids</taxon>
        <taxon>malvids</taxon>
        <taxon>Brassicales</taxon>
        <taxon>Brassicaceae</taxon>
        <taxon>Camelineae</taxon>
        <taxon>Camelina</taxon>
    </lineage>
</organism>
<dbReference type="PANTHER" id="PTHR46236:SF12">
    <property type="entry name" value="MATH DOMAIN-CONTAINING PROTEIN"/>
    <property type="match status" value="1"/>
</dbReference>
<dbReference type="SMART" id="SM00061">
    <property type="entry name" value="MATH"/>
    <property type="match status" value="1"/>
</dbReference>
<evidence type="ECO:0000256" key="2">
    <source>
        <dbReference type="SAM" id="Coils"/>
    </source>
</evidence>
<dbReference type="GeneID" id="109125212"/>
<dbReference type="RefSeq" id="XP_019102091.1">
    <property type="nucleotide sequence ID" value="XM_019246546.1"/>
</dbReference>
<evidence type="ECO:0000256" key="1">
    <source>
        <dbReference type="ARBA" id="ARBA00023054"/>
    </source>
</evidence>
<keyword evidence="1 2" id="KW-0175">Coiled coil</keyword>
<dbReference type="SUPFAM" id="SSF49599">
    <property type="entry name" value="TRAF domain-like"/>
    <property type="match status" value="1"/>
</dbReference>
<evidence type="ECO:0000313" key="5">
    <source>
        <dbReference type="RefSeq" id="XP_019102091.1"/>
    </source>
</evidence>
<keyword evidence="4" id="KW-1185">Reference proteome</keyword>